<feature type="compositionally biased region" description="Low complexity" evidence="1">
    <location>
        <begin position="63"/>
        <end position="98"/>
    </location>
</feature>
<evidence type="ECO:0000259" key="2">
    <source>
        <dbReference type="Pfam" id="PF13649"/>
    </source>
</evidence>
<dbReference type="Proteomes" id="UP000646827">
    <property type="component" value="Unassembled WGS sequence"/>
</dbReference>
<keyword evidence="4" id="KW-1185">Reference proteome</keyword>
<evidence type="ECO:0000313" key="3">
    <source>
        <dbReference type="EMBL" id="KAG2213718.1"/>
    </source>
</evidence>
<dbReference type="GO" id="GO:0008168">
    <property type="term" value="F:methyltransferase activity"/>
    <property type="evidence" value="ECO:0007669"/>
    <property type="project" value="TreeGrafter"/>
</dbReference>
<feature type="compositionally biased region" description="Low complexity" evidence="1">
    <location>
        <begin position="13"/>
        <end position="26"/>
    </location>
</feature>
<name>A0A8H7RQ23_9FUNG</name>
<feature type="region of interest" description="Disordered" evidence="1">
    <location>
        <begin position="1"/>
        <end position="26"/>
    </location>
</feature>
<dbReference type="Pfam" id="PF13649">
    <property type="entry name" value="Methyltransf_25"/>
    <property type="match status" value="1"/>
</dbReference>
<feature type="non-terminal residue" evidence="3">
    <location>
        <position position="1"/>
    </location>
</feature>
<dbReference type="CDD" id="cd02440">
    <property type="entry name" value="AdoMet_MTases"/>
    <property type="match status" value="1"/>
</dbReference>
<dbReference type="InterPro" id="IPR041698">
    <property type="entry name" value="Methyltransf_25"/>
</dbReference>
<reference evidence="3 4" key="1">
    <citation type="submission" date="2020-12" db="EMBL/GenBank/DDBJ databases">
        <title>Metabolic potential, ecology and presence of endohyphal bacteria is reflected in genomic diversity of Mucoromycotina.</title>
        <authorList>
            <person name="Muszewska A."/>
            <person name="Okrasinska A."/>
            <person name="Steczkiewicz K."/>
            <person name="Drgas O."/>
            <person name="Orlowska M."/>
            <person name="Perlinska-Lenart U."/>
            <person name="Aleksandrzak-Piekarczyk T."/>
            <person name="Szatraj K."/>
            <person name="Zielenkiewicz U."/>
            <person name="Pilsyk S."/>
            <person name="Malc E."/>
            <person name="Mieczkowski P."/>
            <person name="Kruszewska J.S."/>
            <person name="Biernat P."/>
            <person name="Pawlowska J."/>
        </authorList>
    </citation>
    <scope>NUCLEOTIDE SEQUENCE [LARGE SCALE GENOMIC DNA]</scope>
    <source>
        <strain evidence="3 4">CBS 142.35</strain>
    </source>
</reference>
<gene>
    <name evidence="3" type="ORF">INT45_004813</name>
</gene>
<feature type="domain" description="Methyltransferase" evidence="2">
    <location>
        <begin position="165"/>
        <end position="258"/>
    </location>
</feature>
<feature type="region of interest" description="Disordered" evidence="1">
    <location>
        <begin position="63"/>
        <end position="106"/>
    </location>
</feature>
<comment type="caution">
    <text evidence="3">The sequence shown here is derived from an EMBL/GenBank/DDBJ whole genome shotgun (WGS) entry which is preliminary data.</text>
</comment>
<dbReference type="InterPro" id="IPR029063">
    <property type="entry name" value="SAM-dependent_MTases_sf"/>
</dbReference>
<dbReference type="OrthoDB" id="2013972at2759"/>
<dbReference type="PANTHER" id="PTHR43591:SF24">
    <property type="entry name" value="2-METHOXY-6-POLYPRENYL-1,4-BENZOQUINOL METHYLASE, MITOCHONDRIAL"/>
    <property type="match status" value="1"/>
</dbReference>
<protein>
    <recommendedName>
        <fullName evidence="2">Methyltransferase domain-containing protein</fullName>
    </recommendedName>
</protein>
<accession>A0A8H7RQ23</accession>
<dbReference type="EMBL" id="JAEPRB010000659">
    <property type="protein sequence ID" value="KAG2213718.1"/>
    <property type="molecule type" value="Genomic_DNA"/>
</dbReference>
<proteinExistence type="predicted"/>
<organism evidence="3 4">
    <name type="scientific">Circinella minor</name>
    <dbReference type="NCBI Taxonomy" id="1195481"/>
    <lineage>
        <taxon>Eukaryota</taxon>
        <taxon>Fungi</taxon>
        <taxon>Fungi incertae sedis</taxon>
        <taxon>Mucoromycota</taxon>
        <taxon>Mucoromycotina</taxon>
        <taxon>Mucoromycetes</taxon>
        <taxon>Mucorales</taxon>
        <taxon>Lichtheimiaceae</taxon>
        <taxon>Circinella</taxon>
    </lineage>
</organism>
<dbReference type="Gene3D" id="3.40.50.150">
    <property type="entry name" value="Vaccinia Virus protein VP39"/>
    <property type="match status" value="1"/>
</dbReference>
<evidence type="ECO:0000313" key="4">
    <source>
        <dbReference type="Proteomes" id="UP000646827"/>
    </source>
</evidence>
<dbReference type="AlphaFoldDB" id="A0A8H7RQ23"/>
<evidence type="ECO:0000256" key="1">
    <source>
        <dbReference type="SAM" id="MobiDB-lite"/>
    </source>
</evidence>
<dbReference type="PANTHER" id="PTHR43591">
    <property type="entry name" value="METHYLTRANSFERASE"/>
    <property type="match status" value="1"/>
</dbReference>
<sequence length="391" mass="44343">TRRKSTATVGARSHSSLSISHASSSYSHGNYDWVEPYPSTTSSGGAIDNAMAVASAVVSTTPTTTMTTTSSTKSDFSSTLTPTLPNNNDNNKFNTSKSLPIDNLPRRKSISEVLHNKQRKASVSRPTATDQDDFREYDRLQRQHYLLKSARKSNACAPIEKPTTIVDIGTANGIWALEMAAEHFNAQVIGIDIKPPTTHQQVTGPKNLSYVEADINDPLPLEDASVDFIFQRSMGTVIRKDKWCHILEEMFRILKPGGYIELIEQDLWHHNPGPVQNAFDTFMQEQCVEWGLDFAFTESLGIKIEETGFENLEYRQLDIPIGEWPKDAELKQFGFINKETRKLYLRNRKVFFMSNWGLSNEDYDLAVQEVLEEFEEYHGFTRFNCWIARKP</sequence>
<dbReference type="SUPFAM" id="SSF53335">
    <property type="entry name" value="S-adenosyl-L-methionine-dependent methyltransferases"/>
    <property type="match status" value="1"/>
</dbReference>